<dbReference type="GO" id="GO:0008061">
    <property type="term" value="F:chitin binding"/>
    <property type="evidence" value="ECO:0007669"/>
    <property type="project" value="UniProtKB-UniRule"/>
</dbReference>
<dbReference type="Gene3D" id="3.30.60.10">
    <property type="entry name" value="Endochitinase-like"/>
    <property type="match status" value="1"/>
</dbReference>
<dbReference type="GO" id="GO:0000272">
    <property type="term" value="P:polysaccharide catabolic process"/>
    <property type="evidence" value="ECO:0007669"/>
    <property type="project" value="UniProtKB-KW"/>
</dbReference>
<dbReference type="SUPFAM" id="SSF57016">
    <property type="entry name" value="Plant lectins/antimicrobial peptides"/>
    <property type="match status" value="1"/>
</dbReference>
<evidence type="ECO:0000259" key="17">
    <source>
        <dbReference type="PROSITE" id="PS51910"/>
    </source>
</evidence>
<dbReference type="Proteomes" id="UP000532311">
    <property type="component" value="Unassembled WGS sequence"/>
</dbReference>
<dbReference type="CDD" id="cd00035">
    <property type="entry name" value="ChtBD1"/>
    <property type="match status" value="1"/>
</dbReference>
<keyword evidence="19" id="KW-1185">Reference proteome</keyword>
<feature type="disulfide bond" evidence="12">
    <location>
        <begin position="78"/>
        <end position="90"/>
    </location>
</feature>
<evidence type="ECO:0000256" key="10">
    <source>
        <dbReference type="ARBA" id="ARBA00023295"/>
    </source>
</evidence>
<dbReference type="InterPro" id="IPR011583">
    <property type="entry name" value="Chitinase_II/V-like_cat"/>
</dbReference>
<evidence type="ECO:0000256" key="8">
    <source>
        <dbReference type="ARBA" id="ARBA00023024"/>
    </source>
</evidence>
<dbReference type="PANTHER" id="PTHR11177:SF333">
    <property type="entry name" value="CHITINASE"/>
    <property type="match status" value="1"/>
</dbReference>
<keyword evidence="7 13" id="KW-0378">Hydrolase</keyword>
<dbReference type="Pfam" id="PF00704">
    <property type="entry name" value="Glyco_hydro_18"/>
    <property type="match status" value="1"/>
</dbReference>
<dbReference type="SMART" id="SM00636">
    <property type="entry name" value="Glyco_18"/>
    <property type="match status" value="1"/>
</dbReference>
<dbReference type="EMBL" id="JAAQPF010000701">
    <property type="protein sequence ID" value="KAF5697878.1"/>
    <property type="molecule type" value="Genomic_DNA"/>
</dbReference>
<dbReference type="Pfam" id="PF00187">
    <property type="entry name" value="Chitin_bind_1"/>
    <property type="match status" value="1"/>
</dbReference>
<dbReference type="PROSITE" id="PS00026">
    <property type="entry name" value="CHIT_BIND_I_1"/>
    <property type="match status" value="1"/>
</dbReference>
<evidence type="ECO:0000256" key="12">
    <source>
        <dbReference type="PROSITE-ProRule" id="PRU00261"/>
    </source>
</evidence>
<comment type="subcellular location">
    <subcellularLocation>
        <location evidence="2">Secreted</location>
    </subcellularLocation>
</comment>
<evidence type="ECO:0000256" key="11">
    <source>
        <dbReference type="ARBA" id="ARBA00023326"/>
    </source>
</evidence>
<dbReference type="EC" id="3.2.1.14" evidence="4"/>
<keyword evidence="11" id="KW-0624">Polysaccharide degradation</keyword>
<evidence type="ECO:0000313" key="18">
    <source>
        <dbReference type="EMBL" id="KAF5697878.1"/>
    </source>
</evidence>
<gene>
    <name evidence="18" type="ORF">FGLOB1_12451</name>
</gene>
<evidence type="ECO:0000256" key="15">
    <source>
        <dbReference type="SAM" id="SignalP"/>
    </source>
</evidence>
<comment type="similarity">
    <text evidence="3">Belongs to the glycosyl hydrolase 18 family. Chitinase class V subfamily.</text>
</comment>
<feature type="signal peptide" evidence="15">
    <location>
        <begin position="1"/>
        <end position="21"/>
    </location>
</feature>
<dbReference type="InterPro" id="IPR018371">
    <property type="entry name" value="Chitin-binding_1_CS"/>
</dbReference>
<protein>
    <recommendedName>
        <fullName evidence="4">chitinase</fullName>
        <ecNumber evidence="4">3.2.1.14</ecNumber>
    </recommendedName>
</protein>
<feature type="domain" description="Chitin-binding type-1" evidence="16">
    <location>
        <begin position="61"/>
        <end position="109"/>
    </location>
</feature>
<evidence type="ECO:0000259" key="16">
    <source>
        <dbReference type="PROSITE" id="PS50941"/>
    </source>
</evidence>
<dbReference type="InterPro" id="IPR001579">
    <property type="entry name" value="Glyco_hydro_18_chit_AS"/>
</dbReference>
<keyword evidence="8" id="KW-0146">Chitin degradation</keyword>
<name>A0A8H5XQ75_9HYPO</name>
<dbReference type="PANTHER" id="PTHR11177">
    <property type="entry name" value="CHITINASE"/>
    <property type="match status" value="1"/>
</dbReference>
<keyword evidence="9" id="KW-0119">Carbohydrate metabolism</keyword>
<dbReference type="PROSITE" id="PS01095">
    <property type="entry name" value="GH18_1"/>
    <property type="match status" value="1"/>
</dbReference>
<feature type="region of interest" description="Disordered" evidence="14">
    <location>
        <begin position="968"/>
        <end position="989"/>
    </location>
</feature>
<dbReference type="InterPro" id="IPR001002">
    <property type="entry name" value="Chitin-bd_1"/>
</dbReference>
<keyword evidence="5" id="KW-0964">Secreted</keyword>
<keyword evidence="12" id="KW-1015">Disulfide bond</keyword>
<dbReference type="InterPro" id="IPR036861">
    <property type="entry name" value="Endochitinase-like_sf"/>
</dbReference>
<dbReference type="InterPro" id="IPR001223">
    <property type="entry name" value="Glyco_hydro18_cat"/>
</dbReference>
<dbReference type="InterPro" id="IPR017853">
    <property type="entry name" value="GH"/>
</dbReference>
<keyword evidence="15" id="KW-0732">Signal</keyword>
<evidence type="ECO:0000256" key="2">
    <source>
        <dbReference type="ARBA" id="ARBA00004613"/>
    </source>
</evidence>
<comment type="catalytic activity">
    <reaction evidence="1">
        <text>Random endo-hydrolysis of N-acetyl-beta-D-glucosaminide (1-&gt;4)-beta-linkages in chitin and chitodextrins.</text>
        <dbReference type="EC" id="3.2.1.14"/>
    </reaction>
</comment>
<dbReference type="Gene3D" id="3.10.50.10">
    <property type="match status" value="1"/>
</dbReference>
<evidence type="ECO:0000256" key="9">
    <source>
        <dbReference type="ARBA" id="ARBA00023277"/>
    </source>
</evidence>
<sequence>MHRRIWLLGLLLLCLCIAVAADDTTCSATKRCKNGCCNKSGNCGFGPDYCGTNCRSDCDRKSECNPGFGSKWAEEDKCPLNVCCSKHGYCGTTKDFCGSKKVKRPSCSKSRGVERVVGYFEGWARTRPCNTFWPEQIPIGLYTHINFAFATINPKTFLIEMKDKDNDGNLYERLTALKKKDPDLKIYLAIGGWAFNDPGKTATTFSELATSQDSQNKFINSLQSFMSQYDFDGLDLDWEYPVDKDRGGHSGDYKNFPKFMERLKKTLDRGDKGLTITLPASYWYLKYFDIKRLEKTVDFFNIMSYDLHGAWDQKANWTEPYLNAHTNLTEIDLALDLLWRNDINPENVVMGMGFYGRAFTVERLSCSEPGCLFKDAGKAGECSSESGILLNSEIDDIAKKHGLKPKLYKEEAVKVLKWGNQWVSYDDEETLKMKTEFAQSRCLGGAMVWAISHDTKDAKYNKALAKVLGRKVTSGSLDDDEEEAEYKKVLYPQCRWTNCKETCPKGWVTVPRSDKRAHKDEIFFDETGCGGDGGHTFCCPAEYMLPRCGWYGKGDDMCGKGNDLCPSSMVEVATLSIYCSAKQHFQAGCCTTDATSMKVYQTCQWGSYPDCDSDGECPGKNMDSHNTKLLAYSASGSGGGKCNQKKNELGTNVPGVQLQKYCCDVHDEDIRFEDCQIMKDVGPFPDKPDLSPYYCRSGCPPDRIRVAMDTEVEPCSIAKIGGWAFCCKSTFGYKKRNENPKVTAIKDAIRHWANEPTCPNKRSGLDKRSSSPEGISATTTTDIVLFSRADDGGIEIDDILGDILSRTGSTEILDASETSWDNLVEPVFPELTIRNIRRYLAVGSRYENEGPRASATRIVCNPHSSSAWILVLKERADGGGGGGGGGGGNTKILNCTSACLGGTCGIATDDLTKRHHAVSRHQSTHLHHWIHARQAPRPSLEEIKIIDPSGKDFKLDVLVPAHPAVRELPSDHDGLENTAEFESPEDCSDTRLKPKGKWNNLRTIEFQRLAEHPFDKGLLKLFFKWAAAGVLPSGRQATSGPIPLAFFEAIPTLGELDRFRKFWEPIAGNPDFDNANLFDRLFECLGSWDNDRNFVVTEKLLNVVKGAIMQHKDPMAYFNRLEKMEDDPTACLAILRAAIASFDYMNTKTGPNVHGKMENILADMRSQLVTAQTTWKLARPGIKADIAVFFREWLIDWYEMAVVYAKRFLLVSIAEMRNIWEHRDHPDAEMVLETLSALEEKIPFLHILTDWVY</sequence>
<evidence type="ECO:0000256" key="4">
    <source>
        <dbReference type="ARBA" id="ARBA00012729"/>
    </source>
</evidence>
<dbReference type="SMART" id="SM00270">
    <property type="entry name" value="ChtBD1"/>
    <property type="match status" value="2"/>
</dbReference>
<evidence type="ECO:0000256" key="1">
    <source>
        <dbReference type="ARBA" id="ARBA00000822"/>
    </source>
</evidence>
<dbReference type="GO" id="GO:0005576">
    <property type="term" value="C:extracellular region"/>
    <property type="evidence" value="ECO:0007669"/>
    <property type="project" value="UniProtKB-SubCell"/>
</dbReference>
<organism evidence="18 19">
    <name type="scientific">Fusarium globosum</name>
    <dbReference type="NCBI Taxonomy" id="78864"/>
    <lineage>
        <taxon>Eukaryota</taxon>
        <taxon>Fungi</taxon>
        <taxon>Dikarya</taxon>
        <taxon>Ascomycota</taxon>
        <taxon>Pezizomycotina</taxon>
        <taxon>Sordariomycetes</taxon>
        <taxon>Hypocreomycetidae</taxon>
        <taxon>Hypocreales</taxon>
        <taxon>Nectriaceae</taxon>
        <taxon>Fusarium</taxon>
        <taxon>Fusarium fujikuroi species complex</taxon>
    </lineage>
</organism>
<dbReference type="GO" id="GO:0008843">
    <property type="term" value="F:endochitinase activity"/>
    <property type="evidence" value="ECO:0007669"/>
    <property type="project" value="UniProtKB-EC"/>
</dbReference>
<dbReference type="CDD" id="cd06922">
    <property type="entry name" value="ChtBD1_GH18_1"/>
    <property type="match status" value="1"/>
</dbReference>
<feature type="chain" id="PRO_5034841382" description="chitinase" evidence="15">
    <location>
        <begin position="22"/>
        <end position="1253"/>
    </location>
</feature>
<accession>A0A8H5XQ75</accession>
<comment type="caution">
    <text evidence="18">The sequence shown here is derived from an EMBL/GenBank/DDBJ whole genome shotgun (WGS) entry which is preliminary data.</text>
</comment>
<dbReference type="PROSITE" id="PS51910">
    <property type="entry name" value="GH18_2"/>
    <property type="match status" value="1"/>
</dbReference>
<dbReference type="Gene3D" id="3.20.20.80">
    <property type="entry name" value="Glycosidases"/>
    <property type="match status" value="1"/>
</dbReference>
<dbReference type="InterPro" id="IPR050314">
    <property type="entry name" value="Glycosyl_Hydrlase_18"/>
</dbReference>
<evidence type="ECO:0000256" key="3">
    <source>
        <dbReference type="ARBA" id="ARBA00008682"/>
    </source>
</evidence>
<comment type="caution">
    <text evidence="12">Lacks conserved residue(s) required for the propagation of feature annotation.</text>
</comment>
<dbReference type="SUPFAM" id="SSF54556">
    <property type="entry name" value="Chitinase insertion domain"/>
    <property type="match status" value="1"/>
</dbReference>
<feature type="domain" description="GH18" evidence="17">
    <location>
        <begin position="114"/>
        <end position="471"/>
    </location>
</feature>
<evidence type="ECO:0000256" key="13">
    <source>
        <dbReference type="RuleBase" id="RU000489"/>
    </source>
</evidence>
<reference evidence="18 19" key="1">
    <citation type="submission" date="2020-05" db="EMBL/GenBank/DDBJ databases">
        <title>Identification and distribution of gene clusters putatively required for synthesis of sphingolipid metabolism inhibitors in phylogenetically diverse species of the filamentous fungus Fusarium.</title>
        <authorList>
            <person name="Kim H.-S."/>
            <person name="Busman M."/>
            <person name="Brown D.W."/>
            <person name="Divon H."/>
            <person name="Uhlig S."/>
            <person name="Proctor R.H."/>
        </authorList>
    </citation>
    <scope>NUCLEOTIDE SEQUENCE [LARGE SCALE GENOMIC DNA]</scope>
    <source>
        <strain evidence="18 19">NRRL 26131</strain>
    </source>
</reference>
<evidence type="ECO:0000256" key="14">
    <source>
        <dbReference type="SAM" id="MobiDB-lite"/>
    </source>
</evidence>
<evidence type="ECO:0000256" key="6">
    <source>
        <dbReference type="ARBA" id="ARBA00022669"/>
    </source>
</evidence>
<evidence type="ECO:0000256" key="5">
    <source>
        <dbReference type="ARBA" id="ARBA00022525"/>
    </source>
</evidence>
<proteinExistence type="inferred from homology"/>
<dbReference type="GO" id="GO:0006032">
    <property type="term" value="P:chitin catabolic process"/>
    <property type="evidence" value="ECO:0007669"/>
    <property type="project" value="UniProtKB-KW"/>
</dbReference>
<dbReference type="InterPro" id="IPR029070">
    <property type="entry name" value="Chitinase_insertion_sf"/>
</dbReference>
<evidence type="ECO:0000256" key="7">
    <source>
        <dbReference type="ARBA" id="ARBA00022801"/>
    </source>
</evidence>
<feature type="disulfide bond" evidence="12">
    <location>
        <begin position="83"/>
        <end position="97"/>
    </location>
</feature>
<evidence type="ECO:0000313" key="19">
    <source>
        <dbReference type="Proteomes" id="UP000532311"/>
    </source>
</evidence>
<dbReference type="SUPFAM" id="SSF51445">
    <property type="entry name" value="(Trans)glycosidases"/>
    <property type="match status" value="1"/>
</dbReference>
<dbReference type="AlphaFoldDB" id="A0A8H5XQ75"/>
<keyword evidence="6 12" id="KW-0147">Chitin-binding</keyword>
<keyword evidence="10 13" id="KW-0326">Glycosidase</keyword>
<dbReference type="PROSITE" id="PS50941">
    <property type="entry name" value="CHIT_BIND_I_2"/>
    <property type="match status" value="1"/>
</dbReference>